<name>A0A179VEE7_9MYCO</name>
<dbReference type="Proteomes" id="UP000186919">
    <property type="component" value="Unassembled WGS sequence"/>
</dbReference>
<evidence type="ECO:0000259" key="2">
    <source>
        <dbReference type="PROSITE" id="PS51674"/>
    </source>
</evidence>
<sequence>MRSPHLLAPASHGDPNAAYRHAEHAIWDQLSDDLVDHEQWQSVQECSTVLAADVDEMWDAVRHGHVGLARRAAAQVAATAILARAQLVCGLDDRLQIRAVAVEVRRRHEEYAPVRAFSSSYEGFGFLRNAFGQLLAAVSTDDLPAVQAAALHVAVLALRFIAEVHAGGSRVAGMSFDRGWVSQGLCGGDPPELWTSDRTPKRAVLEYQKSVCEHCPVFVTCAWDAVTYQDISGTRAAVYVPEKSQKKRWDNAMAQLRVIAGLPEPDLNTAGADETSPETSPASGRVESRTVEGVAEVVQLTLPLALPICEAVAS</sequence>
<dbReference type="AlphaFoldDB" id="A0A179VEE7"/>
<protein>
    <recommendedName>
        <fullName evidence="2">4Fe-4S Wbl-type domain-containing protein</fullName>
    </recommendedName>
</protein>
<evidence type="ECO:0000256" key="1">
    <source>
        <dbReference type="SAM" id="MobiDB-lite"/>
    </source>
</evidence>
<comment type="caution">
    <text evidence="3">The sequence shown here is derived from an EMBL/GenBank/DDBJ whole genome shotgun (WGS) entry which is preliminary data.</text>
</comment>
<feature type="region of interest" description="Disordered" evidence="1">
    <location>
        <begin position="264"/>
        <end position="288"/>
    </location>
</feature>
<proteinExistence type="predicted"/>
<organism evidence="3 4">
    <name type="scientific">Mycobacteroides immunogenum</name>
    <dbReference type="NCBI Taxonomy" id="83262"/>
    <lineage>
        <taxon>Bacteria</taxon>
        <taxon>Bacillati</taxon>
        <taxon>Actinomycetota</taxon>
        <taxon>Actinomycetes</taxon>
        <taxon>Mycobacteriales</taxon>
        <taxon>Mycobacteriaceae</taxon>
        <taxon>Mycobacteroides</taxon>
    </lineage>
</organism>
<dbReference type="EMBL" id="LQYE01000007">
    <property type="protein sequence ID" value="OAT69391.1"/>
    <property type="molecule type" value="Genomic_DNA"/>
</dbReference>
<accession>A0A179VEE7</accession>
<dbReference type="RefSeq" id="WP_064628948.1">
    <property type="nucleotide sequence ID" value="NZ_LQYE01000007.1"/>
</dbReference>
<dbReference type="Pfam" id="PF02467">
    <property type="entry name" value="Whib"/>
    <property type="match status" value="1"/>
</dbReference>
<dbReference type="PROSITE" id="PS51674">
    <property type="entry name" value="4FE4S_WBL"/>
    <property type="match status" value="1"/>
</dbReference>
<gene>
    <name evidence="3" type="ORF">AWB85_21755</name>
</gene>
<dbReference type="InterPro" id="IPR034768">
    <property type="entry name" value="4FE4S_WBL"/>
</dbReference>
<evidence type="ECO:0000313" key="3">
    <source>
        <dbReference type="EMBL" id="OAT69391.1"/>
    </source>
</evidence>
<evidence type="ECO:0000313" key="4">
    <source>
        <dbReference type="Proteomes" id="UP000186919"/>
    </source>
</evidence>
<feature type="domain" description="4Fe-4S Wbl-type" evidence="2">
    <location>
        <begin position="185"/>
        <end position="245"/>
    </location>
</feature>
<reference evidence="3 4" key="1">
    <citation type="submission" date="2016-01" db="EMBL/GenBank/DDBJ databases">
        <title>Mycobacterium immunogenum strain CD11_6 genome sequencing and assembly.</title>
        <authorList>
            <person name="Kaur G."/>
            <person name="Nair G.R."/>
            <person name="Mayilraj S."/>
        </authorList>
    </citation>
    <scope>NUCLEOTIDE SEQUENCE [LARGE SCALE GENOMIC DNA]</scope>
    <source>
        <strain evidence="3 4">CD11-6</strain>
    </source>
</reference>